<comment type="catalytic activity">
    <reaction evidence="2">
        <text>2 GTP = 3',3'-c-di-GMP + 2 diphosphate</text>
        <dbReference type="Rhea" id="RHEA:24898"/>
        <dbReference type="ChEBI" id="CHEBI:33019"/>
        <dbReference type="ChEBI" id="CHEBI:37565"/>
        <dbReference type="ChEBI" id="CHEBI:58805"/>
        <dbReference type="EC" id="2.7.7.65"/>
    </reaction>
</comment>
<organism evidence="5 6">
    <name type="scientific">Paracidovorax citrulli (strain AAC00-1)</name>
    <name type="common">Acidovorax citrulli</name>
    <dbReference type="NCBI Taxonomy" id="397945"/>
    <lineage>
        <taxon>Bacteria</taxon>
        <taxon>Pseudomonadati</taxon>
        <taxon>Pseudomonadota</taxon>
        <taxon>Betaproteobacteria</taxon>
        <taxon>Burkholderiales</taxon>
        <taxon>Comamonadaceae</taxon>
        <taxon>Paracidovorax</taxon>
    </lineage>
</organism>
<dbReference type="GO" id="GO:0052621">
    <property type="term" value="F:diguanylate cyclase activity"/>
    <property type="evidence" value="ECO:0007669"/>
    <property type="project" value="UniProtKB-EC"/>
</dbReference>
<dbReference type="Pfam" id="PF00990">
    <property type="entry name" value="GGDEF"/>
    <property type="match status" value="1"/>
</dbReference>
<sequence length="432" mass="46457">MDNDKNNKYGAFPTFWGNTPIKTGPGTSRPAGADTSSTCPSSMVLDPFTLLVITAALATASTLYLASEWSSVRERSLLLWSAGFAVIAVGSALALLRASGFLFVGIWFSNGLLIVAHALFLGGVAAFRRTRLPRAGRWLLAAVWLAMLWLPEGPWWSKTMLGVQSLLIAAVTLRAGLLLRPQGGGALSVGAAQLRFVLWAHGLFYLAKAASAVALDASIHLASFRGVVIQVSLVEGVMAIMLLAMSMTGTERHRREERMAQIAARDPLTALDNRRALYLRAPALLRQASPASPGALLLMDIDNFKQVNDLHGHDAGDRLLITLSDLIRSTLPIGALAARLGGDEFVILLRDASPSAAQALGRELREAFSEQASTMFATPEPVSLSIGATLFDQPDAELSHWLKRADEALYASKRQGRDRMEVVLSDPAGRLH</sequence>
<dbReference type="GO" id="GO:1902201">
    <property type="term" value="P:negative regulation of bacterial-type flagellum-dependent cell motility"/>
    <property type="evidence" value="ECO:0007669"/>
    <property type="project" value="TreeGrafter"/>
</dbReference>
<feature type="domain" description="GGDEF" evidence="4">
    <location>
        <begin position="292"/>
        <end position="425"/>
    </location>
</feature>
<dbReference type="InterPro" id="IPR050469">
    <property type="entry name" value="Diguanylate_Cyclase"/>
</dbReference>
<dbReference type="EC" id="2.7.7.65" evidence="1"/>
<dbReference type="KEGG" id="aav:Aave_0749"/>
<feature type="transmembrane region" description="Helical" evidence="3">
    <location>
        <begin position="77"/>
        <end position="96"/>
    </location>
</feature>
<reference evidence="5" key="1">
    <citation type="submission" date="2006-12" db="EMBL/GenBank/DDBJ databases">
        <title>Complete sequence of Acidovorax avenae subsp. citrulli AAC00-1.</title>
        <authorList>
            <consortium name="US DOE Joint Genome Institute"/>
            <person name="Copeland A."/>
            <person name="Lucas S."/>
            <person name="Lapidus A."/>
            <person name="Barry K."/>
            <person name="Detter J.C."/>
            <person name="Glavina del Rio T."/>
            <person name="Dalin E."/>
            <person name="Tice H."/>
            <person name="Pitluck S."/>
            <person name="Kiss H."/>
            <person name="Brettin T."/>
            <person name="Bruce D."/>
            <person name="Han C."/>
            <person name="Tapia R."/>
            <person name="Gilna P."/>
            <person name="Schmutz J."/>
            <person name="Larimer F."/>
            <person name="Land M."/>
            <person name="Hauser L."/>
            <person name="Kyrpides N."/>
            <person name="Kim E."/>
            <person name="Stahl D."/>
            <person name="Richardson P."/>
        </authorList>
    </citation>
    <scope>NUCLEOTIDE SEQUENCE</scope>
    <source>
        <strain evidence="5">AAC00-1</strain>
    </source>
</reference>
<dbReference type="PROSITE" id="PS50887">
    <property type="entry name" value="GGDEF"/>
    <property type="match status" value="1"/>
</dbReference>
<dbReference type="GO" id="GO:0043709">
    <property type="term" value="P:cell adhesion involved in single-species biofilm formation"/>
    <property type="evidence" value="ECO:0007669"/>
    <property type="project" value="TreeGrafter"/>
</dbReference>
<dbReference type="STRING" id="397945.Aave_0749"/>
<evidence type="ECO:0000256" key="1">
    <source>
        <dbReference type="ARBA" id="ARBA00012528"/>
    </source>
</evidence>
<dbReference type="InterPro" id="IPR029787">
    <property type="entry name" value="Nucleotide_cyclase"/>
</dbReference>
<feature type="transmembrane region" description="Helical" evidence="3">
    <location>
        <begin position="186"/>
        <end position="207"/>
    </location>
</feature>
<evidence type="ECO:0000313" key="5">
    <source>
        <dbReference type="EMBL" id="ABM31348.1"/>
    </source>
</evidence>
<dbReference type="PANTHER" id="PTHR45138:SF9">
    <property type="entry name" value="DIGUANYLATE CYCLASE DGCM-RELATED"/>
    <property type="match status" value="1"/>
</dbReference>
<keyword evidence="3" id="KW-1133">Transmembrane helix</keyword>
<dbReference type="PANTHER" id="PTHR45138">
    <property type="entry name" value="REGULATORY COMPONENTS OF SENSORY TRANSDUCTION SYSTEM"/>
    <property type="match status" value="1"/>
</dbReference>
<dbReference type="SUPFAM" id="SSF55073">
    <property type="entry name" value="Nucleotide cyclase"/>
    <property type="match status" value="1"/>
</dbReference>
<feature type="transmembrane region" description="Helical" evidence="3">
    <location>
        <begin position="138"/>
        <end position="156"/>
    </location>
</feature>
<name>A1TK60_PARC0</name>
<feature type="transmembrane region" description="Helical" evidence="3">
    <location>
        <begin position="102"/>
        <end position="126"/>
    </location>
</feature>
<keyword evidence="3" id="KW-0812">Transmembrane</keyword>
<dbReference type="Gene3D" id="3.30.70.270">
    <property type="match status" value="1"/>
</dbReference>
<keyword evidence="3" id="KW-0472">Membrane</keyword>
<protein>
    <recommendedName>
        <fullName evidence="1">diguanylate cyclase</fullName>
        <ecNumber evidence="1">2.7.7.65</ecNumber>
    </recommendedName>
</protein>
<evidence type="ECO:0000256" key="2">
    <source>
        <dbReference type="ARBA" id="ARBA00034247"/>
    </source>
</evidence>
<evidence type="ECO:0000259" key="4">
    <source>
        <dbReference type="PROSITE" id="PS50887"/>
    </source>
</evidence>
<dbReference type="SMART" id="SM00267">
    <property type="entry name" value="GGDEF"/>
    <property type="match status" value="1"/>
</dbReference>
<dbReference type="AlphaFoldDB" id="A1TK60"/>
<accession>A1TK60</accession>
<feature type="transmembrane region" description="Helical" evidence="3">
    <location>
        <begin position="227"/>
        <end position="249"/>
    </location>
</feature>
<evidence type="ECO:0000256" key="3">
    <source>
        <dbReference type="SAM" id="Phobius"/>
    </source>
</evidence>
<dbReference type="InterPro" id="IPR043128">
    <property type="entry name" value="Rev_trsase/Diguanyl_cyclase"/>
</dbReference>
<dbReference type="GO" id="GO:0005886">
    <property type="term" value="C:plasma membrane"/>
    <property type="evidence" value="ECO:0007669"/>
    <property type="project" value="TreeGrafter"/>
</dbReference>
<dbReference type="eggNOG" id="COG2199">
    <property type="taxonomic scope" value="Bacteria"/>
</dbReference>
<proteinExistence type="predicted"/>
<feature type="transmembrane region" description="Helical" evidence="3">
    <location>
        <begin position="48"/>
        <end position="65"/>
    </location>
</feature>
<dbReference type="InterPro" id="IPR000160">
    <property type="entry name" value="GGDEF_dom"/>
</dbReference>
<dbReference type="NCBIfam" id="TIGR00254">
    <property type="entry name" value="GGDEF"/>
    <property type="match status" value="1"/>
</dbReference>
<feature type="transmembrane region" description="Helical" evidence="3">
    <location>
        <begin position="162"/>
        <end position="179"/>
    </location>
</feature>
<dbReference type="Proteomes" id="UP000002596">
    <property type="component" value="Chromosome"/>
</dbReference>
<gene>
    <name evidence="5" type="ordered locus">Aave_0749</name>
</gene>
<dbReference type="HOGENOM" id="CLU_000445_11_1_4"/>
<dbReference type="CDD" id="cd01949">
    <property type="entry name" value="GGDEF"/>
    <property type="match status" value="1"/>
</dbReference>
<evidence type="ECO:0000313" key="6">
    <source>
        <dbReference type="Proteomes" id="UP000002596"/>
    </source>
</evidence>
<dbReference type="EMBL" id="CP000512">
    <property type="protein sequence ID" value="ABM31348.1"/>
    <property type="molecule type" value="Genomic_DNA"/>
</dbReference>